<evidence type="ECO:0000256" key="2">
    <source>
        <dbReference type="ARBA" id="ARBA00022630"/>
    </source>
</evidence>
<evidence type="ECO:0000256" key="3">
    <source>
        <dbReference type="ARBA" id="ARBA00022729"/>
    </source>
</evidence>
<feature type="compositionally biased region" description="Acidic residues" evidence="10">
    <location>
        <begin position="223"/>
        <end position="240"/>
    </location>
</feature>
<feature type="compositionally biased region" description="Acidic residues" evidence="10">
    <location>
        <begin position="171"/>
        <end position="199"/>
    </location>
</feature>
<dbReference type="CDD" id="cd02961">
    <property type="entry name" value="PDI_a_family"/>
    <property type="match status" value="1"/>
</dbReference>
<accession>A0A7S3PE65</accession>
<dbReference type="GO" id="GO:0006457">
    <property type="term" value="P:protein folding"/>
    <property type="evidence" value="ECO:0007669"/>
    <property type="project" value="TreeGrafter"/>
</dbReference>
<evidence type="ECO:0000259" key="12">
    <source>
        <dbReference type="PROSITE" id="PS51324"/>
    </source>
</evidence>
<keyword evidence="7" id="KW-0325">Glycoprotein</keyword>
<feature type="domain" description="Thioredoxin" evidence="13">
    <location>
        <begin position="33"/>
        <end position="186"/>
    </location>
</feature>
<dbReference type="GO" id="GO:0005615">
    <property type="term" value="C:extracellular space"/>
    <property type="evidence" value="ECO:0007669"/>
    <property type="project" value="TreeGrafter"/>
</dbReference>
<dbReference type="SUPFAM" id="SSF52833">
    <property type="entry name" value="Thioredoxin-like"/>
    <property type="match status" value="1"/>
</dbReference>
<comment type="catalytic activity">
    <reaction evidence="8">
        <text>2 R'C(R)SH + O2 = R'C(R)S-S(R)CR' + H2O2</text>
        <dbReference type="Rhea" id="RHEA:17357"/>
        <dbReference type="ChEBI" id="CHEBI:15379"/>
        <dbReference type="ChEBI" id="CHEBI:16240"/>
        <dbReference type="ChEBI" id="CHEBI:16520"/>
        <dbReference type="ChEBI" id="CHEBI:17412"/>
        <dbReference type="EC" id="1.8.3.2"/>
    </reaction>
</comment>
<evidence type="ECO:0000256" key="10">
    <source>
        <dbReference type="SAM" id="MobiDB-lite"/>
    </source>
</evidence>
<dbReference type="InterPro" id="IPR017905">
    <property type="entry name" value="ERV/ALR_sulphydryl_oxidase"/>
</dbReference>
<evidence type="ECO:0000256" key="9">
    <source>
        <dbReference type="SAM" id="Coils"/>
    </source>
</evidence>
<gene>
    <name evidence="14" type="ORF">ACOF00016_LOCUS18298</name>
</gene>
<dbReference type="PROSITE" id="PS51352">
    <property type="entry name" value="THIOREDOXIN_2"/>
    <property type="match status" value="1"/>
</dbReference>
<name>A0A7S3PE65_9STRA</name>
<dbReference type="InterPro" id="IPR036249">
    <property type="entry name" value="Thioredoxin-like_sf"/>
</dbReference>
<dbReference type="GO" id="GO:0000139">
    <property type="term" value="C:Golgi membrane"/>
    <property type="evidence" value="ECO:0007669"/>
    <property type="project" value="TreeGrafter"/>
</dbReference>
<proteinExistence type="predicted"/>
<feature type="compositionally biased region" description="Basic and acidic residues" evidence="10">
    <location>
        <begin position="213"/>
        <end position="222"/>
    </location>
</feature>
<dbReference type="Pfam" id="PF04777">
    <property type="entry name" value="Evr1_Alr"/>
    <property type="match status" value="1"/>
</dbReference>
<reference evidence="14" key="1">
    <citation type="submission" date="2021-01" db="EMBL/GenBank/DDBJ databases">
        <authorList>
            <person name="Corre E."/>
            <person name="Pelletier E."/>
            <person name="Niang G."/>
            <person name="Scheremetjew M."/>
            <person name="Finn R."/>
            <person name="Kale V."/>
            <person name="Holt S."/>
            <person name="Cochrane G."/>
            <person name="Meng A."/>
            <person name="Brown T."/>
            <person name="Cohen L."/>
        </authorList>
    </citation>
    <scope>NUCLEOTIDE SEQUENCE</scope>
    <source>
        <strain evidence="14">CCMP127</strain>
    </source>
</reference>
<dbReference type="InterPro" id="IPR013766">
    <property type="entry name" value="Thioredoxin_domain"/>
</dbReference>
<feature type="domain" description="ERV/ALR sulfhydryl oxidase" evidence="12">
    <location>
        <begin position="501"/>
        <end position="633"/>
    </location>
</feature>
<dbReference type="GO" id="GO:0003756">
    <property type="term" value="F:protein disulfide isomerase activity"/>
    <property type="evidence" value="ECO:0007669"/>
    <property type="project" value="TreeGrafter"/>
</dbReference>
<feature type="coiled-coil region" evidence="9">
    <location>
        <begin position="361"/>
        <end position="388"/>
    </location>
</feature>
<dbReference type="AlphaFoldDB" id="A0A7S3PE65"/>
<evidence type="ECO:0000256" key="7">
    <source>
        <dbReference type="ARBA" id="ARBA00023180"/>
    </source>
</evidence>
<organism evidence="14">
    <name type="scientific">Amphora coffeiformis</name>
    <dbReference type="NCBI Taxonomy" id="265554"/>
    <lineage>
        <taxon>Eukaryota</taxon>
        <taxon>Sar</taxon>
        <taxon>Stramenopiles</taxon>
        <taxon>Ochrophyta</taxon>
        <taxon>Bacillariophyta</taxon>
        <taxon>Bacillariophyceae</taxon>
        <taxon>Bacillariophycidae</taxon>
        <taxon>Thalassiophysales</taxon>
        <taxon>Catenulaceae</taxon>
        <taxon>Amphora</taxon>
    </lineage>
</organism>
<evidence type="ECO:0000256" key="1">
    <source>
        <dbReference type="ARBA" id="ARBA00001974"/>
    </source>
</evidence>
<dbReference type="GO" id="GO:0016971">
    <property type="term" value="F:flavin-dependent sulfhydryl oxidase activity"/>
    <property type="evidence" value="ECO:0007669"/>
    <property type="project" value="InterPro"/>
</dbReference>
<keyword evidence="8" id="KW-1133">Transmembrane helix</keyword>
<keyword evidence="8" id="KW-0812">Transmembrane</keyword>
<dbReference type="EC" id="1.8.3.2" evidence="8"/>
<protein>
    <recommendedName>
        <fullName evidence="8">Sulfhydryl oxidase</fullName>
        <ecNumber evidence="8">1.8.3.2</ecNumber>
    </recommendedName>
</protein>
<dbReference type="SUPFAM" id="SSF69000">
    <property type="entry name" value="FAD-dependent thiol oxidase"/>
    <property type="match status" value="1"/>
</dbReference>
<evidence type="ECO:0000259" key="13">
    <source>
        <dbReference type="PROSITE" id="PS51352"/>
    </source>
</evidence>
<sequence length="757" mass="85852">MRTTVLTTTLALWLCLAADAVTTTKKTTVRKTKVVNNAFPDTFLYSDETRITEYQGDEDTDFKKSRMPRVVQFYSPLCSHCVSFRPTYVEIARETQMAHPGVEFYAVSCSTYDDLCQEFNVHSTPVLHAFEEGSSKGQVMSGKITRQLAEKMMGLDKNREGRSLGDNISAVEDEDAEDGYVEEEEEGEDDDNPIDEPGDFEEKVPEPDDDDSKELKADKSYQEDEDEDYDDKKEEEDAYVEDNQGVRDPWFKEDAINQAPPPPRFPRAGANAAREKARARRKEEVAPVIRNTLKERVAQQSRTQTFFRRFPKAKDGFDPSQTANEGATLTMKAHRAHTTEWSERRKKLLDSIEKRKGKAARMRIEKHLEDLAAKRNELAAEKAKLQFKKVVAPPKLGERIPIVKRVVKMNNEEALMIDTTLAFLEGLQRGLFMRGQTLSSDEKLALNDWLKFLSVALPQEWGLHEVIDDLLMKKNFISQSRQNLMAIIEKHAPKRKSYSPSCSNTKIPFNCGFWKLLHTATVGIAEHRGGLALIEEGSMRSDATTFDPASAADTIRNYMAFFFPCPRCSKHFTDQYDDCDNLERCLRLSDDEHAASESDWKELAKWLWEFHNSVSVRILHEVADGKRKSNGRFSMSGGQIGPGKGSILDEIAVLWPTIDECIKCYDNEGGWNEEAVFLHLEAQYWPPSDPDPKTARLLRLEQELDPSGPGMTILLLLTGLVLLFVMRQSISKDSVQRAMLVAKSVRTGAAMTQKRSD</sequence>
<keyword evidence="4 8" id="KW-0274">FAD</keyword>
<feature type="transmembrane region" description="Helical" evidence="8">
    <location>
        <begin position="708"/>
        <end position="726"/>
    </location>
</feature>
<dbReference type="PANTHER" id="PTHR22897">
    <property type="entry name" value="QUIESCIN Q6-RELATED SULFHYDRYL OXIDASE"/>
    <property type="match status" value="1"/>
</dbReference>
<dbReference type="Gene3D" id="1.20.120.310">
    <property type="entry name" value="ERV/ALR sulfhydryl oxidase domain"/>
    <property type="match status" value="1"/>
</dbReference>
<feature type="region of interest" description="Disordered" evidence="10">
    <location>
        <begin position="154"/>
        <end position="248"/>
    </location>
</feature>
<evidence type="ECO:0000256" key="5">
    <source>
        <dbReference type="ARBA" id="ARBA00023002"/>
    </source>
</evidence>
<comment type="cofactor">
    <cofactor evidence="1 8">
        <name>FAD</name>
        <dbReference type="ChEBI" id="CHEBI:57692"/>
    </cofactor>
</comment>
<dbReference type="EMBL" id="HBIM01024668">
    <property type="protein sequence ID" value="CAE0421661.1"/>
    <property type="molecule type" value="Transcribed_RNA"/>
</dbReference>
<keyword evidence="2 8" id="KW-0285">Flavoprotein</keyword>
<dbReference type="InterPro" id="IPR036774">
    <property type="entry name" value="ERV/ALR_sulphydryl_oxid_sf"/>
</dbReference>
<dbReference type="Pfam" id="PF00085">
    <property type="entry name" value="Thioredoxin"/>
    <property type="match status" value="1"/>
</dbReference>
<keyword evidence="3 11" id="KW-0732">Signal</keyword>
<feature type="chain" id="PRO_5031478595" description="Sulfhydryl oxidase" evidence="11">
    <location>
        <begin position="21"/>
        <end position="757"/>
    </location>
</feature>
<evidence type="ECO:0000256" key="11">
    <source>
        <dbReference type="SAM" id="SignalP"/>
    </source>
</evidence>
<keyword evidence="9" id="KW-0175">Coiled coil</keyword>
<feature type="compositionally biased region" description="Basic and acidic residues" evidence="10">
    <location>
        <begin position="154"/>
        <end position="163"/>
    </location>
</feature>
<dbReference type="InterPro" id="IPR039798">
    <property type="entry name" value="Sulfhydryl_oxidase"/>
</dbReference>
<dbReference type="PROSITE" id="PS51324">
    <property type="entry name" value="ERV_ALR"/>
    <property type="match status" value="1"/>
</dbReference>
<evidence type="ECO:0000256" key="8">
    <source>
        <dbReference type="RuleBase" id="RU371123"/>
    </source>
</evidence>
<dbReference type="PANTHER" id="PTHR22897:SF8">
    <property type="entry name" value="SULFHYDRYL OXIDASE"/>
    <property type="match status" value="1"/>
</dbReference>
<evidence type="ECO:0000256" key="4">
    <source>
        <dbReference type="ARBA" id="ARBA00022827"/>
    </source>
</evidence>
<keyword evidence="6" id="KW-1015">Disulfide bond</keyword>
<dbReference type="Gene3D" id="3.40.30.10">
    <property type="entry name" value="Glutaredoxin"/>
    <property type="match status" value="1"/>
</dbReference>
<keyword evidence="5 8" id="KW-0560">Oxidoreductase</keyword>
<evidence type="ECO:0000256" key="6">
    <source>
        <dbReference type="ARBA" id="ARBA00023157"/>
    </source>
</evidence>
<keyword evidence="8" id="KW-0472">Membrane</keyword>
<evidence type="ECO:0000313" key="14">
    <source>
        <dbReference type="EMBL" id="CAE0421661.1"/>
    </source>
</evidence>
<feature type="signal peptide" evidence="11">
    <location>
        <begin position="1"/>
        <end position="20"/>
    </location>
</feature>